<sequence length="162" mass="16940">MMMIIAMSCCVSVCGGAGVRRGRSSSAVGRRGGVRRGANTAGWLERLAKELAARAPSAHRLKSHAAPSPMERRFAAWIGPGHMSPVRCRLRCHGAAPSNGVVLKHGAAYGAVHGAANGVVPRRGAVRCTVHGVVHGTAPWYDAVRGAVYGTVRGTVFRHDAV</sequence>
<gene>
    <name evidence="1" type="ORF">MSG28_015189</name>
</gene>
<evidence type="ECO:0000313" key="1">
    <source>
        <dbReference type="EMBL" id="KAI8441627.1"/>
    </source>
</evidence>
<accession>A0ACC0KZ73</accession>
<keyword evidence="2" id="KW-1185">Reference proteome</keyword>
<comment type="caution">
    <text evidence="1">The sequence shown here is derived from an EMBL/GenBank/DDBJ whole genome shotgun (WGS) entry which is preliminary data.</text>
</comment>
<dbReference type="EMBL" id="CM046127">
    <property type="protein sequence ID" value="KAI8441627.1"/>
    <property type="molecule type" value="Genomic_DNA"/>
</dbReference>
<proteinExistence type="predicted"/>
<name>A0ACC0KZ73_CHOFU</name>
<evidence type="ECO:0000313" key="2">
    <source>
        <dbReference type="Proteomes" id="UP001064048"/>
    </source>
</evidence>
<reference evidence="1 2" key="1">
    <citation type="journal article" date="2022" name="Genome Biol. Evol.">
        <title>The Spruce Budworm Genome: Reconstructing the Evolutionary History of Antifreeze Proteins.</title>
        <authorList>
            <person name="Beliveau C."/>
            <person name="Gagne P."/>
            <person name="Picq S."/>
            <person name="Vernygora O."/>
            <person name="Keeling C.I."/>
            <person name="Pinkney K."/>
            <person name="Doucet D."/>
            <person name="Wen F."/>
            <person name="Johnston J.S."/>
            <person name="Maaroufi H."/>
            <person name="Boyle B."/>
            <person name="Laroche J."/>
            <person name="Dewar K."/>
            <person name="Juretic N."/>
            <person name="Blackburn G."/>
            <person name="Nisole A."/>
            <person name="Brunet B."/>
            <person name="Brandao M."/>
            <person name="Lumley L."/>
            <person name="Duan J."/>
            <person name="Quan G."/>
            <person name="Lucarotti C.J."/>
            <person name="Roe A.D."/>
            <person name="Sperling F.A.H."/>
            <person name="Levesque R.C."/>
            <person name="Cusson M."/>
        </authorList>
    </citation>
    <scope>NUCLEOTIDE SEQUENCE [LARGE SCALE GENOMIC DNA]</scope>
    <source>
        <strain evidence="1">Glfc:IPQL:Cfum</strain>
    </source>
</reference>
<organism evidence="1 2">
    <name type="scientific">Choristoneura fumiferana</name>
    <name type="common">Spruce budworm moth</name>
    <name type="synonym">Archips fumiferana</name>
    <dbReference type="NCBI Taxonomy" id="7141"/>
    <lineage>
        <taxon>Eukaryota</taxon>
        <taxon>Metazoa</taxon>
        <taxon>Ecdysozoa</taxon>
        <taxon>Arthropoda</taxon>
        <taxon>Hexapoda</taxon>
        <taxon>Insecta</taxon>
        <taxon>Pterygota</taxon>
        <taxon>Neoptera</taxon>
        <taxon>Endopterygota</taxon>
        <taxon>Lepidoptera</taxon>
        <taxon>Glossata</taxon>
        <taxon>Ditrysia</taxon>
        <taxon>Tortricoidea</taxon>
        <taxon>Tortricidae</taxon>
        <taxon>Tortricinae</taxon>
        <taxon>Choristoneura</taxon>
    </lineage>
</organism>
<dbReference type="Proteomes" id="UP001064048">
    <property type="component" value="Chromosome 27"/>
</dbReference>
<protein>
    <submittedName>
        <fullName evidence="1">Uncharacterized protein</fullName>
    </submittedName>
</protein>